<feature type="compositionally biased region" description="Acidic residues" evidence="2">
    <location>
        <begin position="83"/>
        <end position="99"/>
    </location>
</feature>
<dbReference type="RefSeq" id="WP_054584011.1">
    <property type="nucleotide sequence ID" value="NZ_LGUC01000001.1"/>
</dbReference>
<keyword evidence="1" id="KW-0175">Coiled coil</keyword>
<feature type="coiled-coil region" evidence="1">
    <location>
        <begin position="8"/>
        <end position="59"/>
    </location>
</feature>
<evidence type="ECO:0000256" key="1">
    <source>
        <dbReference type="SAM" id="Coils"/>
    </source>
</evidence>
<reference evidence="4" key="1">
    <citation type="submission" date="2013-11" db="EMBL/GenBank/DDBJ databases">
        <authorList>
            <person name="Hoang H.T."/>
            <person name="Killian M.L."/>
            <person name="Madson D.M."/>
            <person name="Arruda P.H.E."/>
            <person name="Sun D."/>
            <person name="Schwartz K.J."/>
            <person name="Yoon K."/>
        </authorList>
    </citation>
    <scope>NUCLEOTIDE SEQUENCE [LARGE SCALE GENOMIC DNA]</scope>
    <source>
        <strain evidence="4">CDK2</strain>
    </source>
</reference>
<dbReference type="EMBL" id="LGUC01000001">
    <property type="protein sequence ID" value="KPN31371.1"/>
    <property type="molecule type" value="Genomic_DNA"/>
</dbReference>
<dbReference type="Pfam" id="PF19111">
    <property type="entry name" value="DUF5798"/>
    <property type="match status" value="1"/>
</dbReference>
<feature type="region of interest" description="Disordered" evidence="2">
    <location>
        <begin position="80"/>
        <end position="99"/>
    </location>
</feature>
<gene>
    <name evidence="3" type="ORF">SY89_02115</name>
</gene>
<dbReference type="Proteomes" id="UP000050535">
    <property type="component" value="Unassembled WGS sequence"/>
</dbReference>
<proteinExistence type="predicted"/>
<dbReference type="OrthoDB" id="313475at2157"/>
<accession>A0A0N8I056</accession>
<evidence type="ECO:0000313" key="4">
    <source>
        <dbReference type="Proteomes" id="UP000050535"/>
    </source>
</evidence>
<name>A0A0N8I056_9EURY</name>
<sequence>MVGLGSTAQKLQTVAEKAEKVYERMNKLREEVEETQQTVDETKERVGTVEEELAEQRAVLDAIADQHDIDVDAVAAEAHISEAEDGEASSEEDAATTDD</sequence>
<comment type="caution">
    <text evidence="3">The sequence shown here is derived from an EMBL/GenBank/DDBJ whole genome shotgun (WGS) entry which is preliminary data.</text>
</comment>
<keyword evidence="4" id="KW-1185">Reference proteome</keyword>
<protein>
    <submittedName>
        <fullName evidence="3">Uncharacterized protein</fullName>
    </submittedName>
</protein>
<evidence type="ECO:0000313" key="3">
    <source>
        <dbReference type="EMBL" id="KPN31371.1"/>
    </source>
</evidence>
<dbReference type="AlphaFoldDB" id="A0A0N8I056"/>
<organism evidence="3 4">
    <name type="scientific">Halolamina pelagica</name>
    <dbReference type="NCBI Taxonomy" id="699431"/>
    <lineage>
        <taxon>Archaea</taxon>
        <taxon>Methanobacteriati</taxon>
        <taxon>Methanobacteriota</taxon>
        <taxon>Stenosarchaea group</taxon>
        <taxon>Halobacteria</taxon>
        <taxon>Halobacteriales</taxon>
        <taxon>Haloferacaceae</taxon>
    </lineage>
</organism>
<evidence type="ECO:0000256" key="2">
    <source>
        <dbReference type="SAM" id="MobiDB-lite"/>
    </source>
</evidence>
<dbReference type="STRING" id="699431.SY89_02115"/>
<dbReference type="InterPro" id="IPR043816">
    <property type="entry name" value="DUF5798"/>
</dbReference>